<dbReference type="EMBL" id="AP018174">
    <property type="protein sequence ID" value="BAY19707.1"/>
    <property type="molecule type" value="Genomic_DNA"/>
</dbReference>
<protein>
    <recommendedName>
        <fullName evidence="3">Flagellar assembly protein H</fullName>
    </recommendedName>
</protein>
<sequence length="292" mass="34054">MVEKHKQVHNYLCKIIYSYPSVKTDSVFYRLFQEFPNIFFELIGDSPDTASIYQFSSVEIKQTAFRIDGVFVPNVEVDQPIYFVEVQFQADTKIYSRLIAEICLYLRQNQPVNDWSAVVLYPSRSVDTGDIKHYREFFLSQRVRRIYLDELSSVSSLPIGIATVKLIVTSEDTAIIEARELVERTRLEINSPIKQQQLLQLIETILLYKFPTMTKEEMEKMFSISELKNTRYFQDVFQEGKEEGKQEGIEEGQRQEKLRMVARFLKLGLTVEQVAEELSLSIEEVKQAAQNL</sequence>
<gene>
    <name evidence="1" type="ORF">NIES21_55720</name>
</gene>
<organism evidence="1 2">
    <name type="scientific">Anabaenopsis circularis NIES-21</name>
    <dbReference type="NCBI Taxonomy" id="1085406"/>
    <lineage>
        <taxon>Bacteria</taxon>
        <taxon>Bacillati</taxon>
        <taxon>Cyanobacteriota</taxon>
        <taxon>Cyanophyceae</taxon>
        <taxon>Nostocales</taxon>
        <taxon>Nodulariaceae</taxon>
        <taxon>Anabaenopsis</taxon>
    </lineage>
</organism>
<dbReference type="InterPro" id="IPR022573">
    <property type="entry name" value="DUF2887"/>
</dbReference>
<dbReference type="PANTHER" id="PTHR35586:SF2">
    <property type="entry name" value="SLL1542 PROTEIN"/>
    <property type="match status" value="1"/>
</dbReference>
<dbReference type="NCBIfam" id="TIGR01784">
    <property type="entry name" value="T_den_put_tspse"/>
    <property type="match status" value="1"/>
</dbReference>
<evidence type="ECO:0000313" key="1">
    <source>
        <dbReference type="EMBL" id="BAY19707.1"/>
    </source>
</evidence>
<evidence type="ECO:0008006" key="3">
    <source>
        <dbReference type="Google" id="ProtNLM"/>
    </source>
</evidence>
<name>A0A1Z4GQE5_9CYAN</name>
<keyword evidence="2" id="KW-1185">Reference proteome</keyword>
<dbReference type="Pfam" id="PF11103">
    <property type="entry name" value="DUF2887"/>
    <property type="match status" value="1"/>
</dbReference>
<evidence type="ECO:0000313" key="2">
    <source>
        <dbReference type="Proteomes" id="UP000218287"/>
    </source>
</evidence>
<accession>A0A1Z4GQE5</accession>
<reference evidence="1 2" key="1">
    <citation type="submission" date="2017-06" db="EMBL/GenBank/DDBJ databases">
        <title>Genome sequencing of cyanobaciteial culture collection at National Institute for Environmental Studies (NIES).</title>
        <authorList>
            <person name="Hirose Y."/>
            <person name="Shimura Y."/>
            <person name="Fujisawa T."/>
            <person name="Nakamura Y."/>
            <person name="Kawachi M."/>
        </authorList>
    </citation>
    <scope>NUCLEOTIDE SEQUENCE [LARGE SCALE GENOMIC DNA]</scope>
    <source>
        <strain evidence="1 2">NIES-21</strain>
    </source>
</reference>
<dbReference type="Proteomes" id="UP000218287">
    <property type="component" value="Chromosome"/>
</dbReference>
<dbReference type="InterPro" id="IPR010106">
    <property type="entry name" value="RpnA"/>
</dbReference>
<dbReference type="AlphaFoldDB" id="A0A1Z4GQE5"/>
<proteinExistence type="predicted"/>
<dbReference type="PANTHER" id="PTHR35586">
    <property type="entry name" value="SLL1691 PROTEIN"/>
    <property type="match status" value="1"/>
</dbReference>